<dbReference type="OrthoDB" id="2682726at2759"/>
<dbReference type="AlphaFoldDB" id="A0A9P7A023"/>
<proteinExistence type="predicted"/>
<protein>
    <submittedName>
        <fullName evidence="1">Uncharacterized protein</fullName>
    </submittedName>
</protein>
<accession>A0A9P7A023</accession>
<comment type="caution">
    <text evidence="1">The sequence shown here is derived from an EMBL/GenBank/DDBJ whole genome shotgun (WGS) entry which is preliminary data.</text>
</comment>
<keyword evidence="2" id="KW-1185">Reference proteome</keyword>
<evidence type="ECO:0000313" key="1">
    <source>
        <dbReference type="EMBL" id="KAG1779974.1"/>
    </source>
</evidence>
<gene>
    <name evidence="1" type="ORF">EV702DRAFT_1194728</name>
</gene>
<name>A0A9P7A023_9AGAM</name>
<evidence type="ECO:0000313" key="2">
    <source>
        <dbReference type="Proteomes" id="UP000714275"/>
    </source>
</evidence>
<reference evidence="1" key="1">
    <citation type="journal article" date="2020" name="New Phytol.">
        <title>Comparative genomics reveals dynamic genome evolution in host specialist ectomycorrhizal fungi.</title>
        <authorList>
            <person name="Lofgren L.A."/>
            <person name="Nguyen N.H."/>
            <person name="Vilgalys R."/>
            <person name="Ruytinx J."/>
            <person name="Liao H.L."/>
            <person name="Branco S."/>
            <person name="Kuo A."/>
            <person name="LaButti K."/>
            <person name="Lipzen A."/>
            <person name="Andreopoulos W."/>
            <person name="Pangilinan J."/>
            <person name="Riley R."/>
            <person name="Hundley H."/>
            <person name="Na H."/>
            <person name="Barry K."/>
            <person name="Grigoriev I.V."/>
            <person name="Stajich J.E."/>
            <person name="Kennedy P.G."/>
        </authorList>
    </citation>
    <scope>NUCLEOTIDE SEQUENCE</scope>
    <source>
        <strain evidence="1">DOB743</strain>
    </source>
</reference>
<organism evidence="1 2">
    <name type="scientific">Suillus placidus</name>
    <dbReference type="NCBI Taxonomy" id="48579"/>
    <lineage>
        <taxon>Eukaryota</taxon>
        <taxon>Fungi</taxon>
        <taxon>Dikarya</taxon>
        <taxon>Basidiomycota</taxon>
        <taxon>Agaricomycotina</taxon>
        <taxon>Agaricomycetes</taxon>
        <taxon>Agaricomycetidae</taxon>
        <taxon>Boletales</taxon>
        <taxon>Suillineae</taxon>
        <taxon>Suillaceae</taxon>
        <taxon>Suillus</taxon>
    </lineage>
</organism>
<dbReference type="Proteomes" id="UP000714275">
    <property type="component" value="Unassembled WGS sequence"/>
</dbReference>
<sequence length="217" mass="24491">MRSRLLSVISGSSPLENILQLSSAVVIIFEHSYFIYDKRRHLRDRRESGPSFYAALEQYTASPHAVAVREGVSAAVQAYAEAMKTAPAWMAKLRFKRSQEKQAKAQLIKTILEITLNHRLCIKTLILGDATSVEIDSGYGTVRNGCMIMQYGVYVFGECRSPSAETVARATALDVPLKYPWFDFKRIKVGHTELNAPDNVNDSSRWLMDKISEKTWL</sequence>
<dbReference type="EMBL" id="JABBWD010000010">
    <property type="protein sequence ID" value="KAG1779974.1"/>
    <property type="molecule type" value="Genomic_DNA"/>
</dbReference>